<dbReference type="CDD" id="cd16148">
    <property type="entry name" value="sulfatase_like"/>
    <property type="match status" value="1"/>
</dbReference>
<feature type="transmembrane region" description="Helical" evidence="2">
    <location>
        <begin position="93"/>
        <end position="116"/>
    </location>
</feature>
<keyword evidence="2" id="KW-1133">Transmembrane helix</keyword>
<name>A0A538UCW6_UNCEI</name>
<feature type="transmembrane region" description="Helical" evidence="2">
    <location>
        <begin position="123"/>
        <end position="141"/>
    </location>
</feature>
<feature type="compositionally biased region" description="Low complexity" evidence="1">
    <location>
        <begin position="652"/>
        <end position="664"/>
    </location>
</feature>
<reference evidence="5 6" key="1">
    <citation type="journal article" date="2019" name="Nat. Microbiol.">
        <title>Mediterranean grassland soil C-N compound turnover is dependent on rainfall and depth, and is mediated by genomically divergent microorganisms.</title>
        <authorList>
            <person name="Diamond S."/>
            <person name="Andeer P.F."/>
            <person name="Li Z."/>
            <person name="Crits-Christoph A."/>
            <person name="Burstein D."/>
            <person name="Anantharaman K."/>
            <person name="Lane K.R."/>
            <person name="Thomas B.C."/>
            <person name="Pan C."/>
            <person name="Northen T.R."/>
            <person name="Banfield J.F."/>
        </authorList>
    </citation>
    <scope>NUCLEOTIDE SEQUENCE [LARGE SCALE GENOMIC DNA]</scope>
    <source>
        <strain evidence="5">WS_11</strain>
    </source>
</reference>
<dbReference type="Proteomes" id="UP000319771">
    <property type="component" value="Unassembled WGS sequence"/>
</dbReference>
<feature type="region of interest" description="Disordered" evidence="1">
    <location>
        <begin position="642"/>
        <end position="664"/>
    </location>
</feature>
<keyword evidence="2" id="KW-0812">Transmembrane</keyword>
<evidence type="ECO:0000313" key="6">
    <source>
        <dbReference type="Proteomes" id="UP000319771"/>
    </source>
</evidence>
<dbReference type="PANTHER" id="PTHR43751">
    <property type="entry name" value="SULFATASE"/>
    <property type="match status" value="1"/>
</dbReference>
<dbReference type="PANTHER" id="PTHR43751:SF3">
    <property type="entry name" value="SULFATASE N-TERMINAL DOMAIN-CONTAINING PROTEIN"/>
    <property type="match status" value="1"/>
</dbReference>
<feature type="domain" description="Inner membrane protein YejM N-terminal" evidence="4">
    <location>
        <begin position="92"/>
        <end position="286"/>
    </location>
</feature>
<dbReference type="InterPro" id="IPR017850">
    <property type="entry name" value="Alkaline_phosphatase_core_sf"/>
</dbReference>
<feature type="transmembrane region" description="Helical" evidence="2">
    <location>
        <begin position="58"/>
        <end position="81"/>
    </location>
</feature>
<gene>
    <name evidence="5" type="ORF">E6K81_03155</name>
</gene>
<proteinExistence type="predicted"/>
<keyword evidence="2" id="KW-0472">Membrane</keyword>
<accession>A0A538UCW6</accession>
<dbReference type="AlphaFoldDB" id="A0A538UCW6"/>
<dbReference type="EMBL" id="VBPB01000045">
    <property type="protein sequence ID" value="TMQ73751.1"/>
    <property type="molecule type" value="Genomic_DNA"/>
</dbReference>
<feature type="transmembrane region" description="Helical" evidence="2">
    <location>
        <begin position="174"/>
        <end position="193"/>
    </location>
</feature>
<comment type="caution">
    <text evidence="5">The sequence shown here is derived from an EMBL/GenBank/DDBJ whole genome shotgun (WGS) entry which is preliminary data.</text>
</comment>
<dbReference type="PIRSF" id="PIRSF004950">
    <property type="entry name" value="Mmb_sulf_HI0842"/>
    <property type="match status" value="1"/>
</dbReference>
<dbReference type="InterPro" id="IPR012159">
    <property type="entry name" value="YejM-like"/>
</dbReference>
<sequence>MTPSKGTNPARPIPAPMRSAEHAREVRAVPTRAAEPRSRRRAALMRALQRWLGARGEAFVVLLAALGLNLPLMAVALARHLDRVAPASVPGLYAGLVFLGYYGLVFLVLLSAVFLLTAFSRRAALLAGGTVLFAGLSYLAINSFVYHTYRFHVDAFWIHFFFTSYSGIGVTPQVAATIGVLLLAAAAFEAWILRVAGRLVFRRRLALATVVTVLASFLVSQVIHIVAYYRSDTGITSLTPQLPYYAPVVSQKNAARYGDLVTMGLEPDETVSAAANASLQYPLREVRSAPGGRPNIVLLLLESWRYDMMDATVTPNTWALAQRSSQFLHHLSSGNSTPCGVFGLFYGIHPTYWSAVKANNAVLHNPPLIDMMTQDHYAFGIFADSQFGRHKIKDAMFRDIAVHEQFAGSTADAKDDDMTNQLIDFMDREHHAGQPFFGFAFYKSTHYSYRYPPAAARFQPARDLNIALDGASADPTPFLNDCRNSVYYTDSLIGRVVRHLEATGLMRSTIVIVTSDHGEEFNDNHAGWWGHCGMVYVPGRHPRRVTTPTTHADVPTTLLQEVFGCGPPHDYSNGCDLWALPTAPRPFVVGSYINYAYVMGEDVHVVYPMFVKSYRFGDINQKAGKPDPGLVRTLMEETHRFVRGGGPPPAAPVRAGMPVPRLGR</sequence>
<dbReference type="Pfam" id="PF11893">
    <property type="entry name" value="DUF3413"/>
    <property type="match status" value="1"/>
</dbReference>
<evidence type="ECO:0000313" key="5">
    <source>
        <dbReference type="EMBL" id="TMQ73751.1"/>
    </source>
</evidence>
<dbReference type="Gene3D" id="3.40.720.10">
    <property type="entry name" value="Alkaline Phosphatase, subunit A"/>
    <property type="match status" value="1"/>
</dbReference>
<evidence type="ECO:0000256" key="1">
    <source>
        <dbReference type="SAM" id="MobiDB-lite"/>
    </source>
</evidence>
<protein>
    <submittedName>
        <fullName evidence="5">DUF3413 domain-containing protein</fullName>
    </submittedName>
</protein>
<dbReference type="InterPro" id="IPR052701">
    <property type="entry name" value="GAG_Ulvan_Degrading_Sulfatases"/>
</dbReference>
<organism evidence="5 6">
    <name type="scientific">Eiseniibacteriota bacterium</name>
    <dbReference type="NCBI Taxonomy" id="2212470"/>
    <lineage>
        <taxon>Bacteria</taxon>
        <taxon>Candidatus Eiseniibacteriota</taxon>
    </lineage>
</organism>
<feature type="transmembrane region" description="Helical" evidence="2">
    <location>
        <begin position="205"/>
        <end position="229"/>
    </location>
</feature>
<evidence type="ECO:0000259" key="4">
    <source>
        <dbReference type="Pfam" id="PF11893"/>
    </source>
</evidence>
<dbReference type="InterPro" id="IPR024588">
    <property type="entry name" value="YejM_N"/>
</dbReference>
<dbReference type="SUPFAM" id="SSF53649">
    <property type="entry name" value="Alkaline phosphatase-like"/>
    <property type="match status" value="1"/>
</dbReference>
<evidence type="ECO:0000259" key="3">
    <source>
        <dbReference type="Pfam" id="PF00884"/>
    </source>
</evidence>
<evidence type="ECO:0000256" key="2">
    <source>
        <dbReference type="SAM" id="Phobius"/>
    </source>
</evidence>
<dbReference type="Pfam" id="PF00884">
    <property type="entry name" value="Sulfatase"/>
    <property type="match status" value="1"/>
</dbReference>
<dbReference type="InterPro" id="IPR000917">
    <property type="entry name" value="Sulfatase_N"/>
</dbReference>
<feature type="region of interest" description="Disordered" evidence="1">
    <location>
        <begin position="1"/>
        <end position="34"/>
    </location>
</feature>
<feature type="domain" description="Sulfatase N-terminal" evidence="3">
    <location>
        <begin position="294"/>
        <end position="560"/>
    </location>
</feature>